<proteinExistence type="predicted"/>
<comment type="caution">
    <text evidence="1">The sequence shown here is derived from an EMBL/GenBank/DDBJ whole genome shotgun (WGS) entry which is preliminary data.</text>
</comment>
<reference evidence="1" key="2">
    <citation type="journal article" date="2022" name="New Phytol.">
        <title>Evolutionary transition to the ectomycorrhizal habit in the genomes of a hyperdiverse lineage of mushroom-forming fungi.</title>
        <authorList>
            <person name="Looney B."/>
            <person name="Miyauchi S."/>
            <person name="Morin E."/>
            <person name="Drula E."/>
            <person name="Courty P.E."/>
            <person name="Kohler A."/>
            <person name="Kuo A."/>
            <person name="LaButti K."/>
            <person name="Pangilinan J."/>
            <person name="Lipzen A."/>
            <person name="Riley R."/>
            <person name="Andreopoulos W."/>
            <person name="He G."/>
            <person name="Johnson J."/>
            <person name="Nolan M."/>
            <person name="Tritt A."/>
            <person name="Barry K.W."/>
            <person name="Grigoriev I.V."/>
            <person name="Nagy L.G."/>
            <person name="Hibbett D."/>
            <person name="Henrissat B."/>
            <person name="Matheny P.B."/>
            <person name="Labbe J."/>
            <person name="Martin F.M."/>
        </authorList>
    </citation>
    <scope>NUCLEOTIDE SEQUENCE</scope>
    <source>
        <strain evidence="1">HHB10654</strain>
    </source>
</reference>
<sequence>MRPMGSLSAGIQRTNPLLEVWLHDRLVKRVEGRPAIPKTASEAMASCRVAHPSPQSTDSGSNILPAERLSPSPFVGQNPAISPSDPLPKEIGLGFWERLWCSTRASYDDLDAHHVQLHAVLQRREVALQIADRRIAELEQVKYRLSYAEERLTLVERLCHEHLGCPDIDRALEHHGLWEEGLMTTSLIAESDAADDGMENEQDESLGDTDDERMEDVE</sequence>
<accession>A0ACB8SEJ0</accession>
<organism evidence="1 2">
    <name type="scientific">Artomyces pyxidatus</name>
    <dbReference type="NCBI Taxonomy" id="48021"/>
    <lineage>
        <taxon>Eukaryota</taxon>
        <taxon>Fungi</taxon>
        <taxon>Dikarya</taxon>
        <taxon>Basidiomycota</taxon>
        <taxon>Agaricomycotina</taxon>
        <taxon>Agaricomycetes</taxon>
        <taxon>Russulales</taxon>
        <taxon>Auriscalpiaceae</taxon>
        <taxon>Artomyces</taxon>
    </lineage>
</organism>
<evidence type="ECO:0000313" key="1">
    <source>
        <dbReference type="EMBL" id="KAI0054682.1"/>
    </source>
</evidence>
<name>A0ACB8SEJ0_9AGAM</name>
<reference evidence="1" key="1">
    <citation type="submission" date="2021-03" db="EMBL/GenBank/DDBJ databases">
        <authorList>
            <consortium name="DOE Joint Genome Institute"/>
            <person name="Ahrendt S."/>
            <person name="Looney B.P."/>
            <person name="Miyauchi S."/>
            <person name="Morin E."/>
            <person name="Drula E."/>
            <person name="Courty P.E."/>
            <person name="Chicoki N."/>
            <person name="Fauchery L."/>
            <person name="Kohler A."/>
            <person name="Kuo A."/>
            <person name="Labutti K."/>
            <person name="Pangilinan J."/>
            <person name="Lipzen A."/>
            <person name="Riley R."/>
            <person name="Andreopoulos W."/>
            <person name="He G."/>
            <person name="Johnson J."/>
            <person name="Barry K.W."/>
            <person name="Grigoriev I.V."/>
            <person name="Nagy L."/>
            <person name="Hibbett D."/>
            <person name="Henrissat B."/>
            <person name="Matheny P.B."/>
            <person name="Labbe J."/>
            <person name="Martin F."/>
        </authorList>
    </citation>
    <scope>NUCLEOTIDE SEQUENCE</scope>
    <source>
        <strain evidence="1">HHB10654</strain>
    </source>
</reference>
<dbReference type="EMBL" id="MU277365">
    <property type="protein sequence ID" value="KAI0054682.1"/>
    <property type="molecule type" value="Genomic_DNA"/>
</dbReference>
<evidence type="ECO:0000313" key="2">
    <source>
        <dbReference type="Proteomes" id="UP000814140"/>
    </source>
</evidence>
<protein>
    <submittedName>
        <fullName evidence="1">Uncharacterized protein</fullName>
    </submittedName>
</protein>
<dbReference type="Proteomes" id="UP000814140">
    <property type="component" value="Unassembled WGS sequence"/>
</dbReference>
<gene>
    <name evidence="1" type="ORF">BV25DRAFT_1843487</name>
</gene>
<keyword evidence="2" id="KW-1185">Reference proteome</keyword>